<feature type="domain" description="DUF753" evidence="1">
    <location>
        <begin position="349"/>
        <end position="419"/>
    </location>
</feature>
<gene>
    <name evidence="2" type="primary">5567194</name>
</gene>
<organism evidence="2 3">
    <name type="scientific">Aedes aegypti</name>
    <name type="common">Yellowfever mosquito</name>
    <name type="synonym">Culex aegypti</name>
    <dbReference type="NCBI Taxonomy" id="7159"/>
    <lineage>
        <taxon>Eukaryota</taxon>
        <taxon>Metazoa</taxon>
        <taxon>Ecdysozoa</taxon>
        <taxon>Arthropoda</taxon>
        <taxon>Hexapoda</taxon>
        <taxon>Insecta</taxon>
        <taxon>Pterygota</taxon>
        <taxon>Neoptera</taxon>
        <taxon>Endopterygota</taxon>
        <taxon>Diptera</taxon>
        <taxon>Nematocera</taxon>
        <taxon>Culicoidea</taxon>
        <taxon>Culicidae</taxon>
        <taxon>Culicinae</taxon>
        <taxon>Aedini</taxon>
        <taxon>Aedes</taxon>
        <taxon>Stegomyia</taxon>
    </lineage>
</organism>
<feature type="domain" description="DUF753" evidence="1">
    <location>
        <begin position="264"/>
        <end position="337"/>
    </location>
</feature>
<evidence type="ECO:0000259" key="1">
    <source>
        <dbReference type="Pfam" id="PF05444"/>
    </source>
</evidence>
<dbReference type="VEuPathDB" id="VectorBase:AAEL000859"/>
<dbReference type="OrthoDB" id="7730284at2759"/>
<accession>A0A1S4EX22</accession>
<reference evidence="2 3" key="1">
    <citation type="submission" date="2017-06" db="EMBL/GenBank/DDBJ databases">
        <title>Aedes aegypti genome working group (AGWG) sequencing and assembly.</title>
        <authorList>
            <consortium name="Aedes aegypti Genome Working Group (AGWG)"/>
            <person name="Matthews B.J."/>
        </authorList>
    </citation>
    <scope>NUCLEOTIDE SEQUENCE [LARGE SCALE GENOMIC DNA]</scope>
    <source>
        <strain evidence="2 3">LVP_AGWG</strain>
    </source>
</reference>
<name>A0A1S4EX22_AEDAE</name>
<evidence type="ECO:0000313" key="3">
    <source>
        <dbReference type="Proteomes" id="UP000008820"/>
    </source>
</evidence>
<feature type="domain" description="DUF753" evidence="1">
    <location>
        <begin position="186"/>
        <end position="258"/>
    </location>
</feature>
<reference evidence="2" key="2">
    <citation type="submission" date="2020-05" db="UniProtKB">
        <authorList>
            <consortium name="EnsemblMetazoa"/>
        </authorList>
    </citation>
    <scope>IDENTIFICATION</scope>
    <source>
        <strain evidence="2">LVP_AGWG</strain>
    </source>
</reference>
<dbReference type="Proteomes" id="UP000008820">
    <property type="component" value="Chromosome 3"/>
</dbReference>
<sequence>MFNRNWLLAALVGMVLICESTALLCLKCEDTGTDTACSLGTGTPTACTNPQETSCYLRNNDGKIERGCLTDLIPADQGECKTTGAKCVSCTGDSCNNDPWLKCHECDGETAECTGAQAAATGAALCPFFAKADQCYAKADGNKVTRGCKSSLPAGDDGCTDNEFCDYCNGNACNSMSGESLKVYTKCLMCKSQDGAKCEDGTAAAALCPNREDTCYSRVQDKVLERGCLSQLPEADQAKCKNNVDSTCVTCSGEEGCNKQEWRKCHQCKEADKPTCAEEQTVDEAEFCKTHRETYNKCYERLDNDKMVRGCENDLTTIVNACTENRYCRTCDTNGCNREKASTLKTEDRCLQCTTSKDVDSTCLLGTASSTPCVKASEKKCYSKTDKDGVLTRGCFGDLPANEACTDKTCATCVNEGCNGKVFPTDRLRCYQCTTTDSDKTCSNQLTGEAKSSYCTLYKDGDKCYSRISEGVFQRGCQSNLKAADPCDGLTAKQCLTCAGENCNGISEERLKNSAGQKAISSILVAVVVAFVVLK</sequence>
<dbReference type="InParanoid" id="A0A1S4EX22"/>
<dbReference type="InterPro" id="IPR008472">
    <property type="entry name" value="DUF753"/>
</dbReference>
<dbReference type="PANTHER" id="PTHR21721">
    <property type="entry name" value="GH09876P-RELATED"/>
    <property type="match status" value="1"/>
</dbReference>
<feature type="domain" description="DUF753" evidence="1">
    <location>
        <begin position="429"/>
        <end position="504"/>
    </location>
</feature>
<feature type="domain" description="DUF753" evidence="1">
    <location>
        <begin position="102"/>
        <end position="174"/>
    </location>
</feature>
<evidence type="ECO:0000313" key="2">
    <source>
        <dbReference type="EnsemblMetazoa" id="AAEL000859-PA"/>
    </source>
</evidence>
<protein>
    <recommendedName>
        <fullName evidence="1">DUF753 domain-containing protein</fullName>
    </recommendedName>
</protein>
<dbReference type="Pfam" id="PF05444">
    <property type="entry name" value="DUF753"/>
    <property type="match status" value="6"/>
</dbReference>
<dbReference type="EnsemblMetazoa" id="AAEL000859-RA">
    <property type="protein sequence ID" value="AAEL000859-PA"/>
    <property type="gene ID" value="AAEL000859"/>
</dbReference>
<dbReference type="AlphaFoldDB" id="A0A1S4EX22"/>
<proteinExistence type="predicted"/>
<keyword evidence="3" id="KW-1185">Reference proteome</keyword>
<feature type="domain" description="DUF753" evidence="1">
    <location>
        <begin position="25"/>
        <end position="96"/>
    </location>
</feature>